<dbReference type="AlphaFoldDB" id="A0A1H6ZCC4"/>
<evidence type="ECO:0000313" key="1">
    <source>
        <dbReference type="EMBL" id="SEJ49097.1"/>
    </source>
</evidence>
<evidence type="ECO:0000313" key="2">
    <source>
        <dbReference type="Proteomes" id="UP000199403"/>
    </source>
</evidence>
<accession>A0A1H6ZCC4</accession>
<dbReference type="Proteomes" id="UP000199403">
    <property type="component" value="Unassembled WGS sequence"/>
</dbReference>
<proteinExistence type="predicted"/>
<organism evidence="1 2">
    <name type="scientific">Cyclobacterium xiamenense</name>
    <dbReference type="NCBI Taxonomy" id="1297121"/>
    <lineage>
        <taxon>Bacteria</taxon>
        <taxon>Pseudomonadati</taxon>
        <taxon>Bacteroidota</taxon>
        <taxon>Cytophagia</taxon>
        <taxon>Cytophagales</taxon>
        <taxon>Cyclobacteriaceae</taxon>
        <taxon>Cyclobacterium</taxon>
    </lineage>
</organism>
<sequence>MLLTDKKATPLDRVNNRRCIPAASRNRRRHTLLHRLRRMLEVRVFIQCLSHQHG</sequence>
<reference evidence="2" key="1">
    <citation type="submission" date="2016-10" db="EMBL/GenBank/DDBJ databases">
        <authorList>
            <person name="Varghese N."/>
            <person name="Submissions S."/>
        </authorList>
    </citation>
    <scope>NUCLEOTIDE SEQUENCE [LARGE SCALE GENOMIC DNA]</scope>
    <source>
        <strain evidence="2">IBRC-M 10761</strain>
    </source>
</reference>
<keyword evidence="2" id="KW-1185">Reference proteome</keyword>
<protein>
    <submittedName>
        <fullName evidence="1">Uncharacterized protein</fullName>
    </submittedName>
</protein>
<gene>
    <name evidence="1" type="ORF">SAMN05192553_104260</name>
</gene>
<name>A0A1H6ZCC4_9BACT</name>
<dbReference type="EMBL" id="FNZH01000004">
    <property type="protein sequence ID" value="SEJ49097.1"/>
    <property type="molecule type" value="Genomic_DNA"/>
</dbReference>